<gene>
    <name evidence="1" type="ORF">L1987_52903</name>
</gene>
<name>A0ACB9ETS1_9ASTR</name>
<dbReference type="EMBL" id="CM042034">
    <property type="protein sequence ID" value="KAI3762473.1"/>
    <property type="molecule type" value="Genomic_DNA"/>
</dbReference>
<organism evidence="1 2">
    <name type="scientific">Smallanthus sonchifolius</name>
    <dbReference type="NCBI Taxonomy" id="185202"/>
    <lineage>
        <taxon>Eukaryota</taxon>
        <taxon>Viridiplantae</taxon>
        <taxon>Streptophyta</taxon>
        <taxon>Embryophyta</taxon>
        <taxon>Tracheophyta</taxon>
        <taxon>Spermatophyta</taxon>
        <taxon>Magnoliopsida</taxon>
        <taxon>eudicotyledons</taxon>
        <taxon>Gunneridae</taxon>
        <taxon>Pentapetalae</taxon>
        <taxon>asterids</taxon>
        <taxon>campanulids</taxon>
        <taxon>Asterales</taxon>
        <taxon>Asteraceae</taxon>
        <taxon>Asteroideae</taxon>
        <taxon>Heliantheae alliance</taxon>
        <taxon>Millerieae</taxon>
        <taxon>Smallanthus</taxon>
    </lineage>
</organism>
<keyword evidence="2" id="KW-1185">Reference proteome</keyword>
<reference evidence="2" key="1">
    <citation type="journal article" date="2022" name="Mol. Ecol. Resour.">
        <title>The genomes of chicory, endive, great burdock and yacon provide insights into Asteraceae palaeo-polyploidization history and plant inulin production.</title>
        <authorList>
            <person name="Fan W."/>
            <person name="Wang S."/>
            <person name="Wang H."/>
            <person name="Wang A."/>
            <person name="Jiang F."/>
            <person name="Liu H."/>
            <person name="Zhao H."/>
            <person name="Xu D."/>
            <person name="Zhang Y."/>
        </authorList>
    </citation>
    <scope>NUCLEOTIDE SEQUENCE [LARGE SCALE GENOMIC DNA]</scope>
    <source>
        <strain evidence="2">cv. Yunnan</strain>
    </source>
</reference>
<evidence type="ECO:0000313" key="1">
    <source>
        <dbReference type="EMBL" id="KAI3762473.1"/>
    </source>
</evidence>
<evidence type="ECO:0000313" key="2">
    <source>
        <dbReference type="Proteomes" id="UP001056120"/>
    </source>
</evidence>
<reference evidence="1 2" key="2">
    <citation type="journal article" date="2022" name="Mol. Ecol. Resour.">
        <title>The genomes of chicory, endive, great burdock and yacon provide insights into Asteraceae paleo-polyploidization history and plant inulin production.</title>
        <authorList>
            <person name="Fan W."/>
            <person name="Wang S."/>
            <person name="Wang H."/>
            <person name="Wang A."/>
            <person name="Jiang F."/>
            <person name="Liu H."/>
            <person name="Zhao H."/>
            <person name="Xu D."/>
            <person name="Zhang Y."/>
        </authorList>
    </citation>
    <scope>NUCLEOTIDE SEQUENCE [LARGE SCALE GENOMIC DNA]</scope>
    <source>
        <strain evidence="2">cv. Yunnan</strain>
        <tissue evidence="1">Leaves</tissue>
    </source>
</reference>
<accession>A0ACB9ETS1</accession>
<sequence>MEKIKEDGTANTNFTLVEFETPELCISLEDSCFLHEEKIQFFFEATDAEFPNDLLDFSFELQQLVDIHKSICYVEDICLEIQEENKSDLFHDGSLVKGQISSDFRSFPLLEVDEISLGLNSYIFEDKHIIYESNELQQWMHKDELTCDSKELLLSMEFDILENLLNHSSPECHKFEVPYVNVSPEYIINAIDHPLSPLALEQPQFFDMNTSHFSQMFFDTEIISEVDRCEQIYGNTTLITFNNLIVTHELVLRDDSFKSLPVPIISDHEKILSAQMIIEEIFVKLKMRPSSTSDDIYLDWHLLEEDICSHIKSMSLKMFEDIDTYCINADINSCDSQMLVLEFVLSDACSNEQKTEEKAEVLNIERFGNLMEHVYNDGIDSSETCKKMASGEALLVTKVNKARPLVQSISQFDDLDFFLNPLEATCVKKQKSADKILEVGCALPVVSANNPIATHDTSRKQQQSLENEIHPRGEFHSTSILNESSKSLEGPLHSTHVEGKNSMKYLEATYEVPQLPLAVESKKTNSSDDASSLPSCVENIAANVLTSLSFALSSCILIFEGEVGFLGGIMESSDELYAAAASLGIDLQLFYSYSSKTTDEIILNCITHATKSTRGLYPKMPESETLAESFLSKFTSLNPLSAHAILSSVGTLTEFFEMSHQQRVCALQKYLVPQASITLFSALCRYGEREDSRSGMTDCCSSVSSGHDSGYCCPKIDHVQKKRKYTGSPEKKSMPVDYLFQFENSNDVLWDPPKSVNSHRFWNLEAEELSDGVEKSNAALDEIYFTKNQRPDACMMLTRPSLTETSFGQSKKVHMSMADNGIEKYNAALDEVYFSKNQRPDARMMLNCPSLTETSFGQSKKVHMTAADKLGSQPNKGEIIDIDDDAMAGEDFSFLHPEKLSPEWFSLPSFSTAAEINSDLDSWIPTKDNGETLSEGFILNSQADLMNNITPFKDKDPCYGRTPLSKAILSDQPQKGSPWTIDFLNRIKEKSRMRHQSLPNVSSAPCFGYSGNSSKFRKRKSPSILDFYRYNSSSTVKSTELKGQKGSIQTPSSSKAVKTTPSSSQTWTPIDKRAKRKLTFATNGSKGQSKLIWSDKANQTLKGRL</sequence>
<dbReference type="Proteomes" id="UP001056120">
    <property type="component" value="Linkage Group LG17"/>
</dbReference>
<comment type="caution">
    <text evidence="1">The sequence shown here is derived from an EMBL/GenBank/DDBJ whole genome shotgun (WGS) entry which is preliminary data.</text>
</comment>
<proteinExistence type="predicted"/>
<protein>
    <submittedName>
        <fullName evidence="1">Uncharacterized protein</fullName>
    </submittedName>
</protein>